<dbReference type="InterPro" id="IPR036852">
    <property type="entry name" value="Peptidase_S8/S53_dom_sf"/>
</dbReference>
<protein>
    <recommendedName>
        <fullName evidence="2">Peptidase S8/S53 domain-containing protein</fullName>
    </recommendedName>
</protein>
<dbReference type="InterPro" id="IPR000209">
    <property type="entry name" value="Peptidase_S8/S53_dom"/>
</dbReference>
<dbReference type="Pfam" id="PF00082">
    <property type="entry name" value="Peptidase_S8"/>
    <property type="match status" value="1"/>
</dbReference>
<comment type="caution">
    <text evidence="3">The sequence shown here is derived from an EMBL/GenBank/DDBJ whole genome shotgun (WGS) entry which is preliminary data.</text>
</comment>
<accession>A0ABQ2BUV8</accession>
<evidence type="ECO:0000259" key="2">
    <source>
        <dbReference type="Pfam" id="PF00082"/>
    </source>
</evidence>
<dbReference type="EMBL" id="BMHE01000007">
    <property type="protein sequence ID" value="GGI46956.1"/>
    <property type="molecule type" value="Genomic_DNA"/>
</dbReference>
<feature type="domain" description="Peptidase S8/S53" evidence="2">
    <location>
        <begin position="1"/>
        <end position="45"/>
    </location>
</feature>
<gene>
    <name evidence="3" type="ORF">GCM10008018_19750</name>
</gene>
<dbReference type="Proteomes" id="UP000615455">
    <property type="component" value="Unassembled WGS sequence"/>
</dbReference>
<sequence>MSAPHVSGVAALVLDRNKHLSLADLTKLLLDTSTPLGNELEYGHGLVNADAAIKALEGLNTN</sequence>
<comment type="similarity">
    <text evidence="1">Belongs to the peptidase S8 family.</text>
</comment>
<dbReference type="PROSITE" id="PS51892">
    <property type="entry name" value="SUBTILASE"/>
    <property type="match status" value="1"/>
</dbReference>
<organism evidence="3 4">
    <name type="scientific">Paenibacillus marchantiophytorum</name>
    <dbReference type="NCBI Taxonomy" id="1619310"/>
    <lineage>
        <taxon>Bacteria</taxon>
        <taxon>Bacillati</taxon>
        <taxon>Bacillota</taxon>
        <taxon>Bacilli</taxon>
        <taxon>Bacillales</taxon>
        <taxon>Paenibacillaceae</taxon>
        <taxon>Paenibacillus</taxon>
    </lineage>
</organism>
<keyword evidence="4" id="KW-1185">Reference proteome</keyword>
<name>A0ABQ2BUV8_9BACL</name>
<comment type="caution">
    <text evidence="1">Lacks conserved residue(s) required for the propagation of feature annotation.</text>
</comment>
<reference evidence="4" key="1">
    <citation type="journal article" date="2019" name="Int. J. Syst. Evol. Microbiol.">
        <title>The Global Catalogue of Microorganisms (GCM) 10K type strain sequencing project: providing services to taxonomists for standard genome sequencing and annotation.</title>
        <authorList>
            <consortium name="The Broad Institute Genomics Platform"/>
            <consortium name="The Broad Institute Genome Sequencing Center for Infectious Disease"/>
            <person name="Wu L."/>
            <person name="Ma J."/>
        </authorList>
    </citation>
    <scope>NUCLEOTIDE SEQUENCE [LARGE SCALE GENOMIC DNA]</scope>
    <source>
        <strain evidence="4">CGMCC 1.15043</strain>
    </source>
</reference>
<dbReference type="SUPFAM" id="SSF52743">
    <property type="entry name" value="Subtilisin-like"/>
    <property type="match status" value="1"/>
</dbReference>
<proteinExistence type="inferred from homology"/>
<evidence type="ECO:0000313" key="4">
    <source>
        <dbReference type="Proteomes" id="UP000615455"/>
    </source>
</evidence>
<evidence type="ECO:0000313" key="3">
    <source>
        <dbReference type="EMBL" id="GGI46956.1"/>
    </source>
</evidence>
<dbReference type="Gene3D" id="3.40.50.200">
    <property type="entry name" value="Peptidase S8/S53 domain"/>
    <property type="match status" value="1"/>
</dbReference>
<evidence type="ECO:0000256" key="1">
    <source>
        <dbReference type="PROSITE-ProRule" id="PRU01240"/>
    </source>
</evidence>